<gene>
    <name evidence="2" type="ORF">AMECASPLE_028272</name>
</gene>
<dbReference type="EMBL" id="JAHRIP010021902">
    <property type="protein sequence ID" value="MEQ2288954.1"/>
    <property type="molecule type" value="Genomic_DNA"/>
</dbReference>
<dbReference type="Proteomes" id="UP001469553">
    <property type="component" value="Unassembled WGS sequence"/>
</dbReference>
<protein>
    <submittedName>
        <fullName evidence="2">Uncharacterized protein</fullName>
    </submittedName>
</protein>
<evidence type="ECO:0000313" key="3">
    <source>
        <dbReference type="Proteomes" id="UP001469553"/>
    </source>
</evidence>
<comment type="caution">
    <text evidence="2">The sequence shown here is derived from an EMBL/GenBank/DDBJ whole genome shotgun (WGS) entry which is preliminary data.</text>
</comment>
<feature type="region of interest" description="Disordered" evidence="1">
    <location>
        <begin position="1"/>
        <end position="24"/>
    </location>
</feature>
<keyword evidence="3" id="KW-1185">Reference proteome</keyword>
<accession>A0ABV0Y565</accession>
<evidence type="ECO:0000256" key="1">
    <source>
        <dbReference type="SAM" id="MobiDB-lite"/>
    </source>
</evidence>
<name>A0ABV0Y565_9TELE</name>
<reference evidence="2 3" key="1">
    <citation type="submission" date="2021-06" db="EMBL/GenBank/DDBJ databases">
        <authorList>
            <person name="Palmer J.M."/>
        </authorList>
    </citation>
    <scope>NUCLEOTIDE SEQUENCE [LARGE SCALE GENOMIC DNA]</scope>
    <source>
        <strain evidence="2 3">AS_MEX2019</strain>
        <tissue evidence="2">Muscle</tissue>
    </source>
</reference>
<sequence>MKQQLKDALPKNTGCHSDDQRADRQSQMAALMLPLPISTKQNHLTELQRDSPLYPSVLFCFVRLRLWCQKISTESKMNIWCVWWLFASHETNGHTSWMSRPDHL</sequence>
<proteinExistence type="predicted"/>
<evidence type="ECO:0000313" key="2">
    <source>
        <dbReference type="EMBL" id="MEQ2288954.1"/>
    </source>
</evidence>
<organism evidence="2 3">
    <name type="scientific">Ameca splendens</name>
    <dbReference type="NCBI Taxonomy" id="208324"/>
    <lineage>
        <taxon>Eukaryota</taxon>
        <taxon>Metazoa</taxon>
        <taxon>Chordata</taxon>
        <taxon>Craniata</taxon>
        <taxon>Vertebrata</taxon>
        <taxon>Euteleostomi</taxon>
        <taxon>Actinopterygii</taxon>
        <taxon>Neopterygii</taxon>
        <taxon>Teleostei</taxon>
        <taxon>Neoteleostei</taxon>
        <taxon>Acanthomorphata</taxon>
        <taxon>Ovalentaria</taxon>
        <taxon>Atherinomorphae</taxon>
        <taxon>Cyprinodontiformes</taxon>
        <taxon>Goodeidae</taxon>
        <taxon>Ameca</taxon>
    </lineage>
</organism>